<keyword evidence="2 13" id="KW-0547">Nucleotide-binding</keyword>
<dbReference type="PROSITE" id="PS51198">
    <property type="entry name" value="UVRD_HELICASE_ATP_BIND"/>
    <property type="match status" value="1"/>
</dbReference>
<feature type="domain" description="UvrD-like helicase C-terminal" evidence="15">
    <location>
        <begin position="341"/>
        <end position="610"/>
    </location>
</feature>
<keyword evidence="5 13" id="KW-0067">ATP-binding</keyword>
<dbReference type="InterPro" id="IPR027417">
    <property type="entry name" value="P-loop_NTPase"/>
</dbReference>
<evidence type="ECO:0000256" key="4">
    <source>
        <dbReference type="ARBA" id="ARBA00022806"/>
    </source>
</evidence>
<accession>A0A939HGN7</accession>
<evidence type="ECO:0000256" key="2">
    <source>
        <dbReference type="ARBA" id="ARBA00022741"/>
    </source>
</evidence>
<dbReference type="GO" id="GO:0000725">
    <property type="term" value="P:recombinational repair"/>
    <property type="evidence" value="ECO:0007669"/>
    <property type="project" value="TreeGrafter"/>
</dbReference>
<dbReference type="EMBL" id="JAFVMH010000001">
    <property type="protein sequence ID" value="MBO1324035.1"/>
    <property type="molecule type" value="Genomic_DNA"/>
</dbReference>
<dbReference type="InterPro" id="IPR000212">
    <property type="entry name" value="DNA_helicase_UvrD/REP"/>
</dbReference>
<dbReference type="GO" id="GO:0005524">
    <property type="term" value="F:ATP binding"/>
    <property type="evidence" value="ECO:0007669"/>
    <property type="project" value="UniProtKB-UniRule"/>
</dbReference>
<dbReference type="InterPro" id="IPR013986">
    <property type="entry name" value="DExx_box_DNA_helicase_dom_sf"/>
</dbReference>
<dbReference type="GO" id="GO:0016787">
    <property type="term" value="F:hydrolase activity"/>
    <property type="evidence" value="ECO:0007669"/>
    <property type="project" value="UniProtKB-UniRule"/>
</dbReference>
<proteinExistence type="inferred from homology"/>
<evidence type="ECO:0000256" key="6">
    <source>
        <dbReference type="ARBA" id="ARBA00023125"/>
    </source>
</evidence>
<evidence type="ECO:0000313" key="17">
    <source>
        <dbReference type="Proteomes" id="UP000664073"/>
    </source>
</evidence>
<dbReference type="GO" id="GO:0005829">
    <property type="term" value="C:cytosol"/>
    <property type="evidence" value="ECO:0007669"/>
    <property type="project" value="TreeGrafter"/>
</dbReference>
<dbReference type="GO" id="GO:0033202">
    <property type="term" value="C:DNA helicase complex"/>
    <property type="evidence" value="ECO:0007669"/>
    <property type="project" value="TreeGrafter"/>
</dbReference>
<gene>
    <name evidence="16" type="ORF">J2D77_02540</name>
</gene>
<dbReference type="SUPFAM" id="SSF52540">
    <property type="entry name" value="P-loop containing nucleoside triphosphate hydrolases"/>
    <property type="match status" value="1"/>
</dbReference>
<evidence type="ECO:0000256" key="11">
    <source>
        <dbReference type="ARBA" id="ARBA00034923"/>
    </source>
</evidence>
<keyword evidence="7" id="KW-0413">Isomerase</keyword>
<dbReference type="FunFam" id="3.40.50.300:FF:001890">
    <property type="entry name" value="DNA helicase"/>
    <property type="match status" value="1"/>
</dbReference>
<keyword evidence="3 13" id="KW-0378">Hydrolase</keyword>
<evidence type="ECO:0000256" key="12">
    <source>
        <dbReference type="ARBA" id="ARBA00048988"/>
    </source>
</evidence>
<dbReference type="GO" id="GO:0003677">
    <property type="term" value="F:DNA binding"/>
    <property type="evidence" value="ECO:0007669"/>
    <property type="project" value="UniProtKB-KW"/>
</dbReference>
<dbReference type="Gene3D" id="1.10.10.160">
    <property type="match status" value="1"/>
</dbReference>
<dbReference type="InterPro" id="IPR014016">
    <property type="entry name" value="UvrD-like_ATP-bd"/>
</dbReference>
<evidence type="ECO:0000256" key="5">
    <source>
        <dbReference type="ARBA" id="ARBA00022840"/>
    </source>
</evidence>
<keyword evidence="4 13" id="KW-0347">Helicase</keyword>
<feature type="binding site" evidence="13">
    <location>
        <begin position="78"/>
        <end position="85"/>
    </location>
    <ligand>
        <name>ATP</name>
        <dbReference type="ChEBI" id="CHEBI:30616"/>
    </ligand>
</feature>
<evidence type="ECO:0000256" key="9">
    <source>
        <dbReference type="ARBA" id="ARBA00034617"/>
    </source>
</evidence>
<dbReference type="InterPro" id="IPR014017">
    <property type="entry name" value="DNA_helicase_UvrD-like_C"/>
</dbReference>
<dbReference type="CDD" id="cd18807">
    <property type="entry name" value="SF1_C_UvrD"/>
    <property type="match status" value="1"/>
</dbReference>
<dbReference type="PANTHER" id="PTHR11070">
    <property type="entry name" value="UVRD / RECB / PCRA DNA HELICASE FAMILY MEMBER"/>
    <property type="match status" value="1"/>
</dbReference>
<dbReference type="PANTHER" id="PTHR11070:SF2">
    <property type="entry name" value="ATP-DEPENDENT DNA HELICASE SRS2"/>
    <property type="match status" value="1"/>
</dbReference>
<dbReference type="PROSITE" id="PS51217">
    <property type="entry name" value="UVRD_HELICASE_CTER"/>
    <property type="match status" value="1"/>
</dbReference>
<dbReference type="CDD" id="cd17932">
    <property type="entry name" value="DEXQc_UvrD"/>
    <property type="match status" value="1"/>
</dbReference>
<dbReference type="AlphaFoldDB" id="A0A939HGN7"/>
<dbReference type="Pfam" id="PF13361">
    <property type="entry name" value="UvrD_C"/>
    <property type="match status" value="1"/>
</dbReference>
<evidence type="ECO:0000256" key="10">
    <source>
        <dbReference type="ARBA" id="ARBA00034808"/>
    </source>
</evidence>
<reference evidence="16" key="1">
    <citation type="submission" date="2021-03" db="EMBL/GenBank/DDBJ databases">
        <title>The complete genome sequence of Acetobacter sp. TBRC 12339.</title>
        <authorList>
            <person name="Charoenyingcharoen P."/>
            <person name="Yukphan P."/>
        </authorList>
    </citation>
    <scope>NUCLEOTIDE SEQUENCE</scope>
    <source>
        <strain evidence="16">TBRC 12339</strain>
    </source>
</reference>
<evidence type="ECO:0000256" key="1">
    <source>
        <dbReference type="ARBA" id="ARBA00009922"/>
    </source>
</evidence>
<dbReference type="Pfam" id="PF00580">
    <property type="entry name" value="UvrD-helicase"/>
    <property type="match status" value="1"/>
</dbReference>
<comment type="caution">
    <text evidence="16">The sequence shown here is derived from an EMBL/GenBank/DDBJ whole genome shotgun (WGS) entry which is preliminary data.</text>
</comment>
<dbReference type="Gene3D" id="1.10.486.10">
    <property type="entry name" value="PCRA, domain 4"/>
    <property type="match status" value="1"/>
</dbReference>
<keyword evidence="17" id="KW-1185">Reference proteome</keyword>
<dbReference type="Gene3D" id="3.40.50.300">
    <property type="entry name" value="P-loop containing nucleotide triphosphate hydrolases"/>
    <property type="match status" value="2"/>
</dbReference>
<evidence type="ECO:0000313" key="16">
    <source>
        <dbReference type="EMBL" id="MBO1324035.1"/>
    </source>
</evidence>
<comment type="catalytic activity">
    <reaction evidence="12">
        <text>ATP + H2O = ADP + phosphate + H(+)</text>
        <dbReference type="Rhea" id="RHEA:13065"/>
        <dbReference type="ChEBI" id="CHEBI:15377"/>
        <dbReference type="ChEBI" id="CHEBI:15378"/>
        <dbReference type="ChEBI" id="CHEBI:30616"/>
        <dbReference type="ChEBI" id="CHEBI:43474"/>
        <dbReference type="ChEBI" id="CHEBI:456216"/>
        <dbReference type="EC" id="5.6.2.4"/>
    </reaction>
</comment>
<keyword evidence="6" id="KW-0238">DNA-binding</keyword>
<sequence length="774" mass="86258">MLRSCAPSGLCGRLFRICLLRLAYRACLFYKGEVTTSEPPSPSLFSPMPEGSGSYLARLNPEQRAAIETTDGPLLVLAGAGTGKTRVLTTRFAHILLTGRAKPWQILAVTFTNKAAREMRERVGLLLGAPADGLWLGTFHALCARMLRRHAEYAGLTQGFTILDTDDQLRLLKQVMEPWRIDTKRWPPPGLLGVIQRWKDRGLTPARVTPAEDTDFANGHARAIYEAYQARLLQLNACDFGDLMLHVTEILRTQPDVLAQYHRLFRYILVDEYQDTNTVQYLWLRLLAKRPDGAANICCVGDDDQSIYSWRGAEVENILRFEKDFPGAQIVRLERNYRSTRHILGAAAGLIAHNADRLGKTLRSGRDDAEGDKVSVTGVWDSDAEARIVCETAESLRAQGHSLAEMAILVRAGFQTRAFEERLVQTGLPYRIVGGIRFYERAEVRDAIAYMRALTQPADDLAFERIVNVPKRGVGPAALQKLHAAARAAGVSLSVATAQLVENATLKGKLGEQLGKLMTALATTRDIMARDGHVVAIEHLLEESGYLDMWRQDRSPEAPGRLENLKELVRALADFGTLGEFLEHVALVMEHDENAQEARLSIMTLHGAKGLEFDIVFLPGWEEGVFPSQRTLDEGGQKGLEEERRLAYVGITRARKQALIFHAGSRRIYANWQPSMPSRFLDELPDEHITRNDEGGMRHRGLHSTDSVFANGPVIARRRRDPLADDATSLQLGDHVRHARFGVGIVIAADRHHVEIAFENAGTKRLLSSFIEKL</sequence>
<comment type="catalytic activity">
    <reaction evidence="9">
        <text>Couples ATP hydrolysis with the unwinding of duplex DNA by translocating in the 3'-5' direction.</text>
        <dbReference type="EC" id="5.6.2.4"/>
    </reaction>
</comment>
<evidence type="ECO:0000256" key="13">
    <source>
        <dbReference type="PROSITE-ProRule" id="PRU00560"/>
    </source>
</evidence>
<evidence type="ECO:0000256" key="3">
    <source>
        <dbReference type="ARBA" id="ARBA00022801"/>
    </source>
</evidence>
<name>A0A939HGN7_9PROT</name>
<dbReference type="Pfam" id="PF21196">
    <property type="entry name" value="PcrA_UvrD_tudor"/>
    <property type="match status" value="1"/>
</dbReference>
<feature type="domain" description="UvrD-like helicase ATP-binding" evidence="14">
    <location>
        <begin position="57"/>
        <end position="340"/>
    </location>
</feature>
<protein>
    <recommendedName>
        <fullName evidence="10">DNA 3'-5' helicase</fullName>
        <ecNumber evidence="10">5.6.2.4</ecNumber>
    </recommendedName>
    <alternativeName>
        <fullName evidence="11">DNA 3'-5' helicase II</fullName>
    </alternativeName>
</protein>
<evidence type="ECO:0000259" key="14">
    <source>
        <dbReference type="PROSITE" id="PS51198"/>
    </source>
</evidence>
<dbReference type="GO" id="GO:0043138">
    <property type="term" value="F:3'-5' DNA helicase activity"/>
    <property type="evidence" value="ECO:0007669"/>
    <property type="project" value="UniProtKB-EC"/>
</dbReference>
<comment type="similarity">
    <text evidence="1">Belongs to the helicase family. UvrD subfamily.</text>
</comment>
<organism evidence="16 17">
    <name type="scientific">Acetobacter garciniae</name>
    <dbReference type="NCBI Taxonomy" id="2817435"/>
    <lineage>
        <taxon>Bacteria</taxon>
        <taxon>Pseudomonadati</taxon>
        <taxon>Pseudomonadota</taxon>
        <taxon>Alphaproteobacteria</taxon>
        <taxon>Acetobacterales</taxon>
        <taxon>Acetobacteraceae</taxon>
        <taxon>Acetobacter</taxon>
    </lineage>
</organism>
<evidence type="ECO:0000256" key="7">
    <source>
        <dbReference type="ARBA" id="ARBA00023235"/>
    </source>
</evidence>
<evidence type="ECO:0000259" key="15">
    <source>
        <dbReference type="PROSITE" id="PS51217"/>
    </source>
</evidence>
<evidence type="ECO:0000256" key="8">
    <source>
        <dbReference type="ARBA" id="ARBA00025289"/>
    </source>
</evidence>
<comment type="function">
    <text evidence="8">Has both ATPase and helicase activities. Unwinds DNA duplexes with 3' to 5' polarity with respect to the bound strand and initiates unwinding most effectively when a single-stranded region is present. Involved in the post-incision events of nucleotide excision repair and methyl-directed mismatch repair.</text>
</comment>
<dbReference type="EC" id="5.6.2.4" evidence="10"/>
<dbReference type="Proteomes" id="UP000664073">
    <property type="component" value="Unassembled WGS sequence"/>
</dbReference>